<dbReference type="OrthoDB" id="265717at2759"/>
<dbReference type="InterPro" id="IPR011990">
    <property type="entry name" value="TPR-like_helical_dom_sf"/>
</dbReference>
<sequence>MMLPSVPSLDSAAVAVHQDASKGRYVVATTTYQAGDIVFQDQAFVYASCSGEHLLNGARNPPTMATLLDPACDTVDEFHPSMHRLFGSLLATMRSLDVIGEVDRAKCILKCVTKFLQHPASLNDMLSLSAATANAPACVDTAQKLLQKFPAVFTQVTVPVLSKIIGILNTNSHELEAVVGGGTGLFLSACLMEHNCFANCSFTTKNNTLWVTAVRPIQVNEPLSIDYGNLFYRPLHERQQHLQQGYGFTCVCQACTEFPDKTRSYQCRLDGCPGIVHPFPATPVEVYRCTTCHQAWSSAQAKAIAAMELELQANIPTTYHDILRIEASTPFHRFHYVLFWALDNMGLKGAQGLAHDENTLGAMWSDLISGIEYVVPYATHEKIIYYDQLAQIQVITGDIPGAVEAYEIAYGISCVVSGATTPPTLALKELMAHPPRNRSELIARYGHQG</sequence>
<dbReference type="Gene3D" id="2.170.270.10">
    <property type="entry name" value="SET domain"/>
    <property type="match status" value="1"/>
</dbReference>
<dbReference type="GeneID" id="20817206"/>
<dbReference type="PANTHER" id="PTHR12197:SF251">
    <property type="entry name" value="EG:BACR7C10.4 PROTEIN"/>
    <property type="match status" value="1"/>
</dbReference>
<dbReference type="PROSITE" id="PS50280">
    <property type="entry name" value="SET"/>
    <property type="match status" value="1"/>
</dbReference>
<dbReference type="RefSeq" id="XP_009841532.1">
    <property type="nucleotide sequence ID" value="XM_009843230.1"/>
</dbReference>
<proteinExistence type="predicted"/>
<dbReference type="InterPro" id="IPR050869">
    <property type="entry name" value="H3K4_H4K5_MeTrfase"/>
</dbReference>
<gene>
    <name evidence="2" type="ORF">H257_15210</name>
</gene>
<feature type="domain" description="SET" evidence="1">
    <location>
        <begin position="12"/>
        <end position="228"/>
    </location>
</feature>
<organism evidence="2">
    <name type="scientific">Aphanomyces astaci</name>
    <name type="common">Crayfish plague agent</name>
    <dbReference type="NCBI Taxonomy" id="112090"/>
    <lineage>
        <taxon>Eukaryota</taxon>
        <taxon>Sar</taxon>
        <taxon>Stramenopiles</taxon>
        <taxon>Oomycota</taxon>
        <taxon>Saprolegniomycetes</taxon>
        <taxon>Saprolegniales</taxon>
        <taxon>Verrucalvaceae</taxon>
        <taxon>Aphanomyces</taxon>
    </lineage>
</organism>
<dbReference type="EMBL" id="KI913180">
    <property type="protein sequence ID" value="ETV69073.1"/>
    <property type="molecule type" value="Genomic_DNA"/>
</dbReference>
<reference evidence="2" key="1">
    <citation type="submission" date="2013-12" db="EMBL/GenBank/DDBJ databases">
        <title>The Genome Sequence of Aphanomyces astaci APO3.</title>
        <authorList>
            <consortium name="The Broad Institute Genomics Platform"/>
            <person name="Russ C."/>
            <person name="Tyler B."/>
            <person name="van West P."/>
            <person name="Dieguez-Uribeondo J."/>
            <person name="Young S.K."/>
            <person name="Zeng Q."/>
            <person name="Gargeya S."/>
            <person name="Fitzgerald M."/>
            <person name="Abouelleil A."/>
            <person name="Alvarado L."/>
            <person name="Chapman S.B."/>
            <person name="Gainer-Dewar J."/>
            <person name="Goldberg J."/>
            <person name="Griggs A."/>
            <person name="Gujja S."/>
            <person name="Hansen M."/>
            <person name="Howarth C."/>
            <person name="Imamovic A."/>
            <person name="Ireland A."/>
            <person name="Larimer J."/>
            <person name="McCowan C."/>
            <person name="Murphy C."/>
            <person name="Pearson M."/>
            <person name="Poon T.W."/>
            <person name="Priest M."/>
            <person name="Roberts A."/>
            <person name="Saif S."/>
            <person name="Shea T."/>
            <person name="Sykes S."/>
            <person name="Wortman J."/>
            <person name="Nusbaum C."/>
            <person name="Birren B."/>
        </authorList>
    </citation>
    <scope>NUCLEOTIDE SEQUENCE [LARGE SCALE GENOMIC DNA]</scope>
    <source>
        <strain evidence="2">APO3</strain>
    </source>
</reference>
<evidence type="ECO:0000313" key="2">
    <source>
        <dbReference type="EMBL" id="ETV69073.1"/>
    </source>
</evidence>
<dbReference type="AlphaFoldDB" id="W4FR14"/>
<dbReference type="STRING" id="112090.W4FR14"/>
<dbReference type="Gene3D" id="1.25.40.10">
    <property type="entry name" value="Tetratricopeptide repeat domain"/>
    <property type="match status" value="1"/>
</dbReference>
<dbReference type="Pfam" id="PF00856">
    <property type="entry name" value="SET"/>
    <property type="match status" value="1"/>
</dbReference>
<dbReference type="InterPro" id="IPR001214">
    <property type="entry name" value="SET_dom"/>
</dbReference>
<protein>
    <recommendedName>
        <fullName evidence="1">SET domain-containing protein</fullName>
    </recommendedName>
</protein>
<name>W4FR14_APHAT</name>
<evidence type="ECO:0000259" key="1">
    <source>
        <dbReference type="PROSITE" id="PS50280"/>
    </source>
</evidence>
<dbReference type="GO" id="GO:0005634">
    <property type="term" value="C:nucleus"/>
    <property type="evidence" value="ECO:0007669"/>
    <property type="project" value="TreeGrafter"/>
</dbReference>
<dbReference type="PANTHER" id="PTHR12197">
    <property type="entry name" value="HISTONE-LYSINE N-METHYLTRANSFERASE SMYD"/>
    <property type="match status" value="1"/>
</dbReference>
<accession>W4FR14</accession>
<dbReference type="InterPro" id="IPR046341">
    <property type="entry name" value="SET_dom_sf"/>
</dbReference>
<dbReference type="SUPFAM" id="SSF82199">
    <property type="entry name" value="SET domain"/>
    <property type="match status" value="1"/>
</dbReference>
<dbReference type="VEuPathDB" id="FungiDB:H257_15210"/>